<keyword evidence="2" id="KW-1185">Reference proteome</keyword>
<evidence type="ECO:0008006" key="3">
    <source>
        <dbReference type="Google" id="ProtNLM"/>
    </source>
</evidence>
<evidence type="ECO:0000313" key="1">
    <source>
        <dbReference type="EMBL" id="CAK0909777.1"/>
    </source>
</evidence>
<name>A0ABN9YAL2_9DINO</name>
<evidence type="ECO:0000313" key="2">
    <source>
        <dbReference type="Proteomes" id="UP001189429"/>
    </source>
</evidence>
<protein>
    <recommendedName>
        <fullName evidence="3">PH domain-containing protein</fullName>
    </recommendedName>
</protein>
<dbReference type="EMBL" id="CAUYUJ010022259">
    <property type="protein sequence ID" value="CAK0909777.1"/>
    <property type="molecule type" value="Genomic_DNA"/>
</dbReference>
<comment type="caution">
    <text evidence="1">The sequence shown here is derived from an EMBL/GenBank/DDBJ whole genome shotgun (WGS) entry which is preliminary data.</text>
</comment>
<gene>
    <name evidence="1" type="ORF">PCOR1329_LOCUS84107</name>
</gene>
<dbReference type="Proteomes" id="UP001189429">
    <property type="component" value="Unassembled WGS sequence"/>
</dbReference>
<organism evidence="1 2">
    <name type="scientific">Prorocentrum cordatum</name>
    <dbReference type="NCBI Taxonomy" id="2364126"/>
    <lineage>
        <taxon>Eukaryota</taxon>
        <taxon>Sar</taxon>
        <taxon>Alveolata</taxon>
        <taxon>Dinophyceae</taxon>
        <taxon>Prorocentrales</taxon>
        <taxon>Prorocentraceae</taxon>
        <taxon>Prorocentrum</taxon>
    </lineage>
</organism>
<proteinExistence type="predicted"/>
<sequence length="174" mass="19807">MWLAGNGSLCYHSLKADKQLILIDGHHLATAEVSLFSGGAYDPAIEIKVAADQDAHEHEDLFFGCASQGDYEAWIRAFESARYMAVKTMNLGHTMAGELHKFRLAVKNRRIKVNEKDSGDHVPVFKSKLWKLKADTDKAKEQNWFEREMWISQNGTLVYFSLKEDRQGARLLHP</sequence>
<accession>A0ABN9YAL2</accession>
<reference evidence="1" key="1">
    <citation type="submission" date="2023-10" db="EMBL/GenBank/DDBJ databases">
        <authorList>
            <person name="Chen Y."/>
            <person name="Shah S."/>
            <person name="Dougan E. K."/>
            <person name="Thang M."/>
            <person name="Chan C."/>
        </authorList>
    </citation>
    <scope>NUCLEOTIDE SEQUENCE [LARGE SCALE GENOMIC DNA]</scope>
</reference>